<protein>
    <submittedName>
        <fullName evidence="1">Uncharacterized protein</fullName>
    </submittedName>
</protein>
<dbReference type="AlphaFoldDB" id="A0ABD5A5T0"/>
<name>A0ABD5A5T0_VIBSP</name>
<dbReference type="EMBL" id="JAUYVK010000003">
    <property type="protein sequence ID" value="MDP2488598.1"/>
    <property type="molecule type" value="Genomic_DNA"/>
</dbReference>
<dbReference type="RefSeq" id="WP_102490722.1">
    <property type="nucleotide sequence ID" value="NZ_JAUYVK010000003.1"/>
</dbReference>
<evidence type="ECO:0000313" key="2">
    <source>
        <dbReference type="Proteomes" id="UP001177883"/>
    </source>
</evidence>
<comment type="caution">
    <text evidence="1">The sequence shown here is derived from an EMBL/GenBank/DDBJ whole genome shotgun (WGS) entry which is preliminary data.</text>
</comment>
<proteinExistence type="predicted"/>
<reference evidence="1" key="1">
    <citation type="submission" date="2023-07" db="EMBL/GenBank/DDBJ databases">
        <title>Genome content predicts the carbon catabolic preferences of heterotrophic bacteria.</title>
        <authorList>
            <person name="Gralka M."/>
        </authorList>
    </citation>
    <scope>NUCLEOTIDE SEQUENCE</scope>
    <source>
        <strain evidence="1">6E03</strain>
    </source>
</reference>
<evidence type="ECO:0000313" key="1">
    <source>
        <dbReference type="EMBL" id="MDP2488598.1"/>
    </source>
</evidence>
<dbReference type="Proteomes" id="UP001177883">
    <property type="component" value="Unassembled WGS sequence"/>
</dbReference>
<sequence length="317" mass="36437">MQFLANELSFDGEFESFESYLESLNGLMKMRLEAKKHGFDVHCTKAILNTDITRDINFQQSLQRLTKEQCNALVQWITQSGPFWDDDKSHSSEEYYELEGGDVVTDTCLAEAAFHNVDRTPSSVISLSQPHWSSDLLPITWHTNNGNLRVEVINQTQLDVLLERLVDEPKPITSWEQLEVRCKERCPSLTFSGASFAGLKGVPFVFCASSRIWELMIVLETMKNSFNEAGERSEEGHRIYQEHFTGDKAWFSDSSDTEKREFSEALTFKHPENEGETIFCTWHGKVKTPQMRIHHSWPISKDAPLYVTYVGPKLTKR</sequence>
<organism evidence="1 2">
    <name type="scientific">Vibrio splendidus</name>
    <dbReference type="NCBI Taxonomy" id="29497"/>
    <lineage>
        <taxon>Bacteria</taxon>
        <taxon>Pseudomonadati</taxon>
        <taxon>Pseudomonadota</taxon>
        <taxon>Gammaproteobacteria</taxon>
        <taxon>Vibrionales</taxon>
        <taxon>Vibrionaceae</taxon>
        <taxon>Vibrio</taxon>
    </lineage>
</organism>
<accession>A0ABD5A5T0</accession>
<gene>
    <name evidence="1" type="ORF">Q8W38_04580</name>
</gene>